<protein>
    <submittedName>
        <fullName evidence="1">Uncharacterized protein</fullName>
    </submittedName>
</protein>
<evidence type="ECO:0000313" key="1">
    <source>
        <dbReference type="EMBL" id="KAL0109323.1"/>
    </source>
</evidence>
<name>A0AAW2F1B8_9HYME</name>
<reference evidence="1 2" key="1">
    <citation type="submission" date="2023-03" db="EMBL/GenBank/DDBJ databases">
        <title>High recombination rates correlate with genetic variation in Cardiocondyla obscurior ants.</title>
        <authorList>
            <person name="Errbii M."/>
        </authorList>
    </citation>
    <scope>NUCLEOTIDE SEQUENCE [LARGE SCALE GENOMIC DNA]</scope>
    <source>
        <strain evidence="1">Alpha-2009</strain>
        <tissue evidence="1">Whole body</tissue>
    </source>
</reference>
<dbReference type="AlphaFoldDB" id="A0AAW2F1B8"/>
<evidence type="ECO:0000313" key="2">
    <source>
        <dbReference type="Proteomes" id="UP001430953"/>
    </source>
</evidence>
<gene>
    <name evidence="1" type="ORF">PUN28_014422</name>
</gene>
<dbReference type="EMBL" id="JADYXP020000015">
    <property type="protein sequence ID" value="KAL0109323.1"/>
    <property type="molecule type" value="Genomic_DNA"/>
</dbReference>
<accession>A0AAW2F1B8</accession>
<proteinExistence type="predicted"/>
<keyword evidence="2" id="KW-1185">Reference proteome</keyword>
<sequence>MPVNGVRVLPDIPKSSVLGGDNFVKKMIEAYEMKARWSNENNRISVEKSTSSPAICNASGSQCRSSFKKIPKIASRHGMHEIEDDGVKWSSENDGAEILEVWLGSSPKINMYSSVDELSTDVQCSTSRRNKMWKLIRKNQKQDKTKNELMICSSPLEKNKYLDTEDSFDDVSTSSYDSSSSNSNSYKKLQDDLYSFDNDQQTLPYEDRPIEMALTEKLSQNKPLQKFKSAFTTKWMHCKKAWKKSTEKSSDRNSESQFVFSFPSSQKSWRPGPTFETFGYKKSGCFNVKACSKDSHMVLTEVPREEFASGFGFSDSVPWKTRRDTAGPSKENHANVESSRLKDPCGYPTLVKHPCLTRNGIFKHPFVPGTKLD</sequence>
<comment type="caution">
    <text evidence="1">The sequence shown here is derived from an EMBL/GenBank/DDBJ whole genome shotgun (WGS) entry which is preliminary data.</text>
</comment>
<organism evidence="1 2">
    <name type="scientific">Cardiocondyla obscurior</name>
    <dbReference type="NCBI Taxonomy" id="286306"/>
    <lineage>
        <taxon>Eukaryota</taxon>
        <taxon>Metazoa</taxon>
        <taxon>Ecdysozoa</taxon>
        <taxon>Arthropoda</taxon>
        <taxon>Hexapoda</taxon>
        <taxon>Insecta</taxon>
        <taxon>Pterygota</taxon>
        <taxon>Neoptera</taxon>
        <taxon>Endopterygota</taxon>
        <taxon>Hymenoptera</taxon>
        <taxon>Apocrita</taxon>
        <taxon>Aculeata</taxon>
        <taxon>Formicoidea</taxon>
        <taxon>Formicidae</taxon>
        <taxon>Myrmicinae</taxon>
        <taxon>Cardiocondyla</taxon>
    </lineage>
</organism>
<dbReference type="Proteomes" id="UP001430953">
    <property type="component" value="Unassembled WGS sequence"/>
</dbReference>